<feature type="region of interest" description="Disordered" evidence="1">
    <location>
        <begin position="1"/>
        <end position="28"/>
    </location>
</feature>
<reference evidence="2 3" key="1">
    <citation type="journal article" date="2013" name="Stand. Genomic Sci.">
        <title>Genomic Encyclopedia of Type Strains, Phase I: The one thousand microbial genomes (KMG-I) project.</title>
        <authorList>
            <person name="Kyrpides N.C."/>
            <person name="Woyke T."/>
            <person name="Eisen J.A."/>
            <person name="Garrity G."/>
            <person name="Lilburn T.G."/>
            <person name="Beck B.J."/>
            <person name="Whitman W.B."/>
            <person name="Hugenholtz P."/>
            <person name="Klenk H.P."/>
        </authorList>
    </citation>
    <scope>NUCLEOTIDE SEQUENCE [LARGE SCALE GENOMIC DNA]</scope>
    <source>
        <strain evidence="2 3">DSM 45044</strain>
    </source>
</reference>
<protein>
    <submittedName>
        <fullName evidence="2">Uncharacterized protein</fullName>
    </submittedName>
</protein>
<gene>
    <name evidence="2" type="ORF">LX16_5244</name>
</gene>
<accession>A0A562ULM1</accession>
<organism evidence="2 3">
    <name type="scientific">Stackebrandtia albiflava</name>
    <dbReference type="NCBI Taxonomy" id="406432"/>
    <lineage>
        <taxon>Bacteria</taxon>
        <taxon>Bacillati</taxon>
        <taxon>Actinomycetota</taxon>
        <taxon>Actinomycetes</taxon>
        <taxon>Glycomycetales</taxon>
        <taxon>Glycomycetaceae</taxon>
        <taxon>Stackebrandtia</taxon>
    </lineage>
</organism>
<dbReference type="AlphaFoldDB" id="A0A562ULM1"/>
<comment type="caution">
    <text evidence="2">The sequence shown here is derived from an EMBL/GenBank/DDBJ whole genome shotgun (WGS) entry which is preliminary data.</text>
</comment>
<evidence type="ECO:0000313" key="3">
    <source>
        <dbReference type="Proteomes" id="UP000321617"/>
    </source>
</evidence>
<feature type="region of interest" description="Disordered" evidence="1">
    <location>
        <begin position="79"/>
        <end position="115"/>
    </location>
</feature>
<dbReference type="EMBL" id="VLLL01000012">
    <property type="protein sequence ID" value="TWJ06507.1"/>
    <property type="molecule type" value="Genomic_DNA"/>
</dbReference>
<evidence type="ECO:0000313" key="2">
    <source>
        <dbReference type="EMBL" id="TWJ06507.1"/>
    </source>
</evidence>
<proteinExistence type="predicted"/>
<dbReference type="Proteomes" id="UP000321617">
    <property type="component" value="Unassembled WGS sequence"/>
</dbReference>
<sequence length="115" mass="12930">MQLTRTQQPRMHSAYTRQNPPSYEPPAGVEETIGWQLAAQTWREHLPDDLLGLECETCHRTWPCDAWEIAEDLLNGSRAYAAHDGPDGPEQEDDLLPITPVFTTSTPAIPRHRAG</sequence>
<feature type="compositionally biased region" description="Polar residues" evidence="1">
    <location>
        <begin position="1"/>
        <end position="21"/>
    </location>
</feature>
<evidence type="ECO:0000256" key="1">
    <source>
        <dbReference type="SAM" id="MobiDB-lite"/>
    </source>
</evidence>
<keyword evidence="3" id="KW-1185">Reference proteome</keyword>
<name>A0A562ULM1_9ACTN</name>